<gene>
    <name evidence="3" type="ORF">C1SCF055_LOCUS19112</name>
</gene>
<feature type="compositionally biased region" description="Acidic residues" evidence="1">
    <location>
        <begin position="503"/>
        <end position="523"/>
    </location>
</feature>
<dbReference type="EMBL" id="CAMXCT010001691">
    <property type="protein sequence ID" value="CAI3992272.1"/>
    <property type="molecule type" value="Genomic_DNA"/>
</dbReference>
<feature type="region of interest" description="Disordered" evidence="1">
    <location>
        <begin position="421"/>
        <end position="449"/>
    </location>
</feature>
<dbReference type="Proteomes" id="UP001152797">
    <property type="component" value="Unassembled WGS sequence"/>
</dbReference>
<name>A0A9P1FZT9_9DINO</name>
<proteinExistence type="predicted"/>
<sequence>MRPVATAVASGSLTSLAFSLARDILRGPLELSIPPSPSFPPLTSELCTFIRPQPDWHLDFYSVLVGIFVGLSLNVFVDLLIVLRIQWTRFLQVRLAAEGAEREETKSWTRVSSAGSADSARGSSLEVDKEDQSSRRRRQLAVEIGQFLRRALNGEHRGSSGRDRLKLANRCYLILADFRGRRLPKPICSDSFQDVRNLCKIGADVGDSIFCGFATKWEAKEVAQALVVQGLGEVNYHYEPASFSFVEGDVEKSLYIIPIVELDGKLLVALPAEAWDRTVARRLVPRTTLGKAIKVSVVCSAVTDREIPLAEEDSQLWLGFLDKNFVSQLKIARIQEPIADVYRLQGESDVLLLPYAQSLVEAADEQFAFVSAMSGSPGEEEPPPAGGSSAVEARMERMERMEKMVFGLQKNMENFLALRKGDPQSLSAKSKSQRKAVGTQEADERSSRVGPVQIAGLDPSVVAAARKAGVGEAELQRLGSMVSKSHKLGDAPGTSRKPIMAVDSEEEEEVESEEAPEEEEELVEDRQNSMGDLSMQKAVMKLTKIVDSLAAQKKPRGLDALLDGADAEAQDPSSSSSGKSKAALYKKLRRSLLEDPKYVFQTIENLMDEDFQLLRMAPGARQERRSPSPLCSDDGSGRSDVAGRRQLAVEPRDPSGGAASFASFQGKKLPETWDQAASKLLDERWQDVLMWKVRSKDSYLESRKRLSQGKGGKGDHPKRDEVDRPQPKKGAKGGKGQTKSESKRKGAEEAGHEDALPGSRATTVHGYSLWNSLFDFLGRARSRLSLTWLAVRAGHALKKASTGRVWPLPLPYPELHRRGGRRGRQESARKLGCNFVVLVLNFLKFPERHWRTVTPPLGTALNKRQWEVVGRISTAIETWNDQDAVTPALMGRAAAKVENVEEVLVDLAAAAFSNFHEGNKYGNGGKLGMQSSWGNQGSPGDVVGVLSKDPACLARAVKPERLKFWQTPSFDPLPFLDDDNGATFSRPLDFARPPVLEDVGPPRVRVRMAQKDRVKFLELLDSCGRLALLPSKFARQGFENGLFVVPKDEARDRMVLDARPANCLEDPEKRWIRSLASVSQLLHFFVEPYEEIRRFDKKLWKAGTLVPALGTMAMGDPNAVSYGQTSHLGCLLQSGLFSLSDFVTLQGRPSRKRWLAGLMIDDLVLLQAVPRGVSEAEKETSECAEIIRAVRKVYENVGLPRHEGKAVFNSLRGEFWGLELDGARAVARPSLKRSIPLAFILLNILQLGQASVALLEIVAGSLVSIFQVRRRLMAVLEEVYGAQRGRERHEVVQLSRELKDEILCALALLPFAEIDFRLKPFSRVVCSDASTHAEAAVSAEIGSSATAELHKLALQKGAWSKLLSPVKAYWREKGWPEEESELPDSSYDMNPVWRELVTSQRFVKLGKIRKVRRRRHINIGEVRAALEAERSVGAEAEDSFYIHLQDSQVSLACLMKGRSSSRSLNRELRRSIPEHLAANVRPFYGFVRSKLNPADDPTRGAEVRGPSEEESSWLRDLKVGEFTAYDAFLEELGLDRTAVAGLPEEAELARQWDYNGRSKIEEKRKTREQKKVAVTGDVKPPKFEKLEKVACATSKTPSSSLEQRAEPAGLSAEVTKLLRMFDSSQFEFSSCFGSLEEALASGPGYLDLFSGSRGVAKELVKQAQTWVLTFDLSHSPSENLLSPPLQGQILRLIGCGAFRAMGAGPVCASFSTAVTPPFRNREYPEGVPWASELQQEKNRVGNLLLKFVLQAVEACCKSEIIFWVENPHPSWLWRQVGELSWEPLLRRFGIGDLVVDYCRFSTPWRKRTRFRTNGQLQGQRLMCQCKTPHVVLRGRSRGRSKAAGLNYTKIAEAYPRKLNWMLAAAMLADSGLLAGRRKLNISQCCKAQSLRIGEAQNPGPRGRQIFAREGRLGDIKTLEPATILLRGRLWTAFLTWFEEHFPGRDLLEWMSSSLELFISVLVGFGHDSFASGKPLYGYRQLVAHCQKEFPALIFTLPGKLFRDGKLLSPLDIGELLKARRRDVLTPKDLLTEDAVIYVKIALPKTKIAVLQGALPIFICNEIKATAIGGAAARAALFTVAKPFEKGVHGLASLPRKARPPSLGAAARAALFTVAKPFEKGVHGLASLPRKARPHH</sequence>
<evidence type="ECO:0000256" key="2">
    <source>
        <dbReference type="SAM" id="Phobius"/>
    </source>
</evidence>
<evidence type="ECO:0000313" key="5">
    <source>
        <dbReference type="Proteomes" id="UP001152797"/>
    </source>
</evidence>
<dbReference type="EMBL" id="CAMXCT030001691">
    <property type="protein sequence ID" value="CAL4779584.1"/>
    <property type="molecule type" value="Genomic_DNA"/>
</dbReference>
<evidence type="ECO:0000313" key="4">
    <source>
        <dbReference type="EMBL" id="CAL4779584.1"/>
    </source>
</evidence>
<feature type="compositionally biased region" description="Basic and acidic residues" evidence="1">
    <location>
        <begin position="738"/>
        <end position="755"/>
    </location>
</feature>
<keyword evidence="2" id="KW-1133">Transmembrane helix</keyword>
<feature type="transmembrane region" description="Helical" evidence="2">
    <location>
        <begin position="60"/>
        <end position="83"/>
    </location>
</feature>
<reference evidence="4 5" key="2">
    <citation type="submission" date="2024-05" db="EMBL/GenBank/DDBJ databases">
        <authorList>
            <person name="Chen Y."/>
            <person name="Shah S."/>
            <person name="Dougan E. K."/>
            <person name="Thang M."/>
            <person name="Chan C."/>
        </authorList>
    </citation>
    <scope>NUCLEOTIDE SEQUENCE [LARGE SCALE GENOMIC DNA]</scope>
</reference>
<evidence type="ECO:0000313" key="3">
    <source>
        <dbReference type="EMBL" id="CAI3992272.1"/>
    </source>
</evidence>
<feature type="region of interest" description="Disordered" evidence="1">
    <location>
        <begin position="701"/>
        <end position="759"/>
    </location>
</feature>
<feature type="compositionally biased region" description="Low complexity" evidence="1">
    <location>
        <begin position="112"/>
        <end position="124"/>
    </location>
</feature>
<keyword evidence="2" id="KW-0812">Transmembrane</keyword>
<feature type="compositionally biased region" description="Basic and acidic residues" evidence="1">
    <location>
        <begin position="712"/>
        <end position="726"/>
    </location>
</feature>
<protein>
    <submittedName>
        <fullName evidence="3">Uncharacterized protein</fullName>
    </submittedName>
</protein>
<evidence type="ECO:0000256" key="1">
    <source>
        <dbReference type="SAM" id="MobiDB-lite"/>
    </source>
</evidence>
<dbReference type="OrthoDB" id="410482at2759"/>
<feature type="region of interest" description="Disordered" evidence="1">
    <location>
        <begin position="107"/>
        <end position="137"/>
    </location>
</feature>
<feature type="region of interest" description="Disordered" evidence="1">
    <location>
        <begin position="483"/>
        <end position="529"/>
    </location>
</feature>
<organism evidence="3">
    <name type="scientific">Cladocopium goreaui</name>
    <dbReference type="NCBI Taxonomy" id="2562237"/>
    <lineage>
        <taxon>Eukaryota</taxon>
        <taxon>Sar</taxon>
        <taxon>Alveolata</taxon>
        <taxon>Dinophyceae</taxon>
        <taxon>Suessiales</taxon>
        <taxon>Symbiodiniaceae</taxon>
        <taxon>Cladocopium</taxon>
    </lineage>
</organism>
<accession>A0A9P1FZT9</accession>
<comment type="caution">
    <text evidence="3">The sequence shown here is derived from an EMBL/GenBank/DDBJ whole genome shotgun (WGS) entry which is preliminary data.</text>
</comment>
<dbReference type="EMBL" id="CAMXCT020001691">
    <property type="protein sequence ID" value="CAL1145647.1"/>
    <property type="molecule type" value="Genomic_DNA"/>
</dbReference>
<keyword evidence="2" id="KW-0472">Membrane</keyword>
<feature type="region of interest" description="Disordered" evidence="1">
    <location>
        <begin position="618"/>
        <end position="640"/>
    </location>
</feature>
<reference evidence="3" key="1">
    <citation type="submission" date="2022-10" db="EMBL/GenBank/DDBJ databases">
        <authorList>
            <person name="Chen Y."/>
            <person name="Dougan E. K."/>
            <person name="Chan C."/>
            <person name="Rhodes N."/>
            <person name="Thang M."/>
        </authorList>
    </citation>
    <scope>NUCLEOTIDE SEQUENCE</scope>
</reference>
<keyword evidence="5" id="KW-1185">Reference proteome</keyword>